<feature type="transmembrane region" description="Helical" evidence="12">
    <location>
        <begin position="216"/>
        <end position="234"/>
    </location>
</feature>
<dbReference type="PANTHER" id="PTHR11537:SF252">
    <property type="entry name" value="POTASSIUM VOLTAGE-GATED CHANNEL PROTEIN SHAW"/>
    <property type="match status" value="1"/>
</dbReference>
<dbReference type="Pfam" id="PF02214">
    <property type="entry name" value="BTB_2"/>
    <property type="match status" value="1"/>
</dbReference>
<proteinExistence type="predicted"/>
<evidence type="ECO:0000256" key="4">
    <source>
        <dbReference type="ARBA" id="ARBA00022692"/>
    </source>
</evidence>
<gene>
    <name evidence="14" type="primary">Shaw</name>
    <name evidence="14" type="ORF">GZH46_02731</name>
</gene>
<feature type="transmembrane region" description="Helical" evidence="12">
    <location>
        <begin position="470"/>
        <end position="496"/>
    </location>
</feature>
<dbReference type="InterPro" id="IPR028325">
    <property type="entry name" value="VG_K_chnl"/>
</dbReference>
<evidence type="ECO:0000256" key="9">
    <source>
        <dbReference type="ARBA" id="ARBA00023065"/>
    </source>
</evidence>
<accession>A0ABQ7S5R2</accession>
<evidence type="ECO:0000256" key="7">
    <source>
        <dbReference type="ARBA" id="ARBA00022958"/>
    </source>
</evidence>
<keyword evidence="2" id="KW-0813">Transport</keyword>
<keyword evidence="10 12" id="KW-0472">Membrane</keyword>
<dbReference type="InterPro" id="IPR003131">
    <property type="entry name" value="T1-type_BTB"/>
</dbReference>
<dbReference type="PRINTS" id="PR01498">
    <property type="entry name" value="SHAWCHANNEL"/>
</dbReference>
<keyword evidence="3" id="KW-0633">Potassium transport</keyword>
<dbReference type="SMART" id="SM00225">
    <property type="entry name" value="BTB"/>
    <property type="match status" value="1"/>
</dbReference>
<feature type="transmembrane region" description="Helical" evidence="12">
    <location>
        <begin position="412"/>
        <end position="434"/>
    </location>
</feature>
<feature type="transmembrane region" description="Helical" evidence="12">
    <location>
        <begin position="307"/>
        <end position="328"/>
    </location>
</feature>
<evidence type="ECO:0000256" key="10">
    <source>
        <dbReference type="ARBA" id="ARBA00023136"/>
    </source>
</evidence>
<sequence>MNDDCDNQSRVTLNVGGTRYKVYKATLRKIPATRLADIHTGLANYDPKRQEYFFDRHPGVFAQVLNYYRTGKLHYPTNVCGPLFEEELAYWGVDADQVEPCCWMTYNVHRDTEATLAILDTLEDEDDEAKCDIEDGEHHRKALLAGQSPSTASQTTPNSVRARQTGRRLWSDEALAHRFGYNADKWRRRELTYWQQVKPRIWLLLDDPNSSTLSKLIAWTSIVFIMISTVSFCVKTHPSMRVPIIKNITLNEVQTSSLTAYDSTILPSSIGTATNNIDTSIQHQSNNRTHPKQWWLDKQRTETREGFFYIECVCNAWFLVEIVVRFVVAPSKRDFWRDTINVIDLLATVSFVSDISIQLLLLSSRPVDEHTNRADLLDFISVVRMFRLFKLTRHSPGLKMLVYTFRASATELLMLLGFLLLGIIIFASLIYYAERLSSNQRNDFKSIPDGLWWAITTMTTVGYGDVKPQTYLGMIVGASCAISGALCVALPVPVIVTKFTLFYSHSKAREILPRQRKRVLTLPPTSASECAQKPSMVALVGASSYTTTKTICARTSQAVYVSNIQRTSEKMLIVHQSTTKLKPETITSLSPESVSACTCCSSSYSINTTNGSYTDGINSSDTND</sequence>
<evidence type="ECO:0000256" key="5">
    <source>
        <dbReference type="ARBA" id="ARBA00022826"/>
    </source>
</evidence>
<dbReference type="Gene3D" id="1.10.287.70">
    <property type="match status" value="1"/>
</dbReference>
<dbReference type="Proteomes" id="UP000825002">
    <property type="component" value="Unassembled WGS sequence"/>
</dbReference>
<dbReference type="InterPro" id="IPR003974">
    <property type="entry name" value="K_chnl_volt-dep_Kv3"/>
</dbReference>
<reference evidence="14 15" key="1">
    <citation type="submission" date="2020-10" db="EMBL/GenBank/DDBJ databases">
        <authorList>
            <person name="Klimov P.B."/>
            <person name="Dyachkov S.M."/>
            <person name="Chetverikov P.E."/>
        </authorList>
    </citation>
    <scope>NUCLEOTIDE SEQUENCE [LARGE SCALE GENOMIC DNA]</scope>
    <source>
        <strain evidence="14">BMOC 18-1129-001#AD2665</strain>
        <tissue evidence="14">Entire mites</tissue>
    </source>
</reference>
<organism evidence="14 15">
    <name type="scientific">Fragariocoptes setiger</name>
    <dbReference type="NCBI Taxonomy" id="1670756"/>
    <lineage>
        <taxon>Eukaryota</taxon>
        <taxon>Metazoa</taxon>
        <taxon>Ecdysozoa</taxon>
        <taxon>Arthropoda</taxon>
        <taxon>Chelicerata</taxon>
        <taxon>Arachnida</taxon>
        <taxon>Acari</taxon>
        <taxon>Acariformes</taxon>
        <taxon>Trombidiformes</taxon>
        <taxon>Prostigmata</taxon>
        <taxon>Eupodina</taxon>
        <taxon>Eriophyoidea</taxon>
        <taxon>Phytoptidae</taxon>
        <taxon>Fragariocoptes</taxon>
    </lineage>
</organism>
<dbReference type="EMBL" id="JAIFTH010000996">
    <property type="protein sequence ID" value="KAG9508764.1"/>
    <property type="molecule type" value="Genomic_DNA"/>
</dbReference>
<dbReference type="Gene3D" id="1.20.120.350">
    <property type="entry name" value="Voltage-gated potassium channels. Chain C"/>
    <property type="match status" value="1"/>
</dbReference>
<protein>
    <submittedName>
        <fullName evidence="14">Potassium voltage-gated channel protein Shaw</fullName>
    </submittedName>
</protein>
<evidence type="ECO:0000259" key="13">
    <source>
        <dbReference type="SMART" id="SM00225"/>
    </source>
</evidence>
<dbReference type="InterPro" id="IPR005821">
    <property type="entry name" value="Ion_trans_dom"/>
</dbReference>
<dbReference type="InterPro" id="IPR011333">
    <property type="entry name" value="SKP1/BTB/POZ_sf"/>
</dbReference>
<keyword evidence="5" id="KW-0631">Potassium channel</keyword>
<dbReference type="SUPFAM" id="SSF54695">
    <property type="entry name" value="POZ domain"/>
    <property type="match status" value="1"/>
</dbReference>
<comment type="caution">
    <text evidence="14">The sequence shown here is derived from an EMBL/GenBank/DDBJ whole genome shotgun (WGS) entry which is preliminary data.</text>
</comment>
<evidence type="ECO:0000256" key="1">
    <source>
        <dbReference type="ARBA" id="ARBA00004141"/>
    </source>
</evidence>
<dbReference type="Gene3D" id="3.30.710.10">
    <property type="entry name" value="Potassium Channel Kv1.1, Chain A"/>
    <property type="match status" value="1"/>
</dbReference>
<evidence type="ECO:0000256" key="6">
    <source>
        <dbReference type="ARBA" id="ARBA00022882"/>
    </source>
</evidence>
<feature type="domain" description="BTB" evidence="13">
    <location>
        <begin position="9"/>
        <end position="108"/>
    </location>
</feature>
<name>A0ABQ7S5R2_9ACAR</name>
<keyword evidence="9" id="KW-0406">Ion transport</keyword>
<evidence type="ECO:0000256" key="3">
    <source>
        <dbReference type="ARBA" id="ARBA00022538"/>
    </source>
</evidence>
<keyword evidence="7" id="KW-0630">Potassium</keyword>
<comment type="subcellular location">
    <subcellularLocation>
        <location evidence="1">Membrane</location>
        <topology evidence="1">Multi-pass membrane protein</topology>
    </subcellularLocation>
</comment>
<dbReference type="InterPro" id="IPR027359">
    <property type="entry name" value="Volt_channel_dom_sf"/>
</dbReference>
<dbReference type="Pfam" id="PF00520">
    <property type="entry name" value="Ion_trans"/>
    <property type="match status" value="1"/>
</dbReference>
<evidence type="ECO:0000256" key="11">
    <source>
        <dbReference type="ARBA" id="ARBA00023303"/>
    </source>
</evidence>
<keyword evidence="6" id="KW-0851">Voltage-gated channel</keyword>
<dbReference type="PRINTS" id="PR00169">
    <property type="entry name" value="KCHANNEL"/>
</dbReference>
<dbReference type="PANTHER" id="PTHR11537">
    <property type="entry name" value="VOLTAGE-GATED POTASSIUM CHANNEL"/>
    <property type="match status" value="1"/>
</dbReference>
<dbReference type="SUPFAM" id="SSF81324">
    <property type="entry name" value="Voltage-gated potassium channels"/>
    <property type="match status" value="1"/>
</dbReference>
<keyword evidence="15" id="KW-1185">Reference proteome</keyword>
<evidence type="ECO:0000256" key="12">
    <source>
        <dbReference type="SAM" id="Phobius"/>
    </source>
</evidence>
<evidence type="ECO:0000256" key="8">
    <source>
        <dbReference type="ARBA" id="ARBA00022989"/>
    </source>
</evidence>
<evidence type="ECO:0000313" key="15">
    <source>
        <dbReference type="Proteomes" id="UP000825002"/>
    </source>
</evidence>
<keyword evidence="11" id="KW-0407">Ion channel</keyword>
<dbReference type="InterPro" id="IPR003968">
    <property type="entry name" value="K_chnl_volt-dep_Kv"/>
</dbReference>
<keyword evidence="8 12" id="KW-1133">Transmembrane helix</keyword>
<dbReference type="PRINTS" id="PR01491">
    <property type="entry name" value="KVCHANNEL"/>
</dbReference>
<evidence type="ECO:0000256" key="2">
    <source>
        <dbReference type="ARBA" id="ARBA00022448"/>
    </source>
</evidence>
<dbReference type="InterPro" id="IPR000210">
    <property type="entry name" value="BTB/POZ_dom"/>
</dbReference>
<keyword evidence="4 12" id="KW-0812">Transmembrane</keyword>
<evidence type="ECO:0000313" key="14">
    <source>
        <dbReference type="EMBL" id="KAG9508764.1"/>
    </source>
</evidence>